<keyword evidence="1" id="KW-0472">Membrane</keyword>
<evidence type="ECO:0000259" key="2">
    <source>
        <dbReference type="Pfam" id="PF00892"/>
    </source>
</evidence>
<feature type="transmembrane region" description="Helical" evidence="1">
    <location>
        <begin position="238"/>
        <end position="257"/>
    </location>
</feature>
<dbReference type="Pfam" id="PF00892">
    <property type="entry name" value="EamA"/>
    <property type="match status" value="2"/>
</dbReference>
<dbReference type="Proteomes" id="UP001164705">
    <property type="component" value="Chromosome"/>
</dbReference>
<feature type="domain" description="EamA" evidence="2">
    <location>
        <begin position="14"/>
        <end position="138"/>
    </location>
</feature>
<dbReference type="RefSeq" id="WP_267675977.1">
    <property type="nucleotide sequence ID" value="NZ_CP113088.1"/>
</dbReference>
<evidence type="ECO:0000256" key="1">
    <source>
        <dbReference type="SAM" id="Phobius"/>
    </source>
</evidence>
<dbReference type="PANTHER" id="PTHR22911">
    <property type="entry name" value="ACYL-MALONYL CONDENSING ENZYME-RELATED"/>
    <property type="match status" value="1"/>
</dbReference>
<dbReference type="AlphaFoldDB" id="A0A9E8MTT4"/>
<sequence length="287" mass="32437">MKNQHLKHVLELTFATLLISTSGALGRYIDMPAPVTIWWRSALAMVLLLLFCKFKNINLRIESKKDLGAFILSALFMASHWITYFYALQLSSVAIGMLSLFTFPIMTALLEPFFLRTKLDYMHLILGAMVLLGIYILSPELNFESDAVRGILFGLFSALCYALRILILKQYVSRYHGSSLMFYQLVIMSIVLVPVLFLFETSNITTQFPYIILLALVTTAIGHTLFVQSLKHFKVSTASIIGSTQPIFGIIIAFLFLNEIPTWNTFFGGLLILSTVVIESLRSRQLK</sequence>
<accession>A0A9E8MTT4</accession>
<name>A0A9E8MTT4_9FLAO</name>
<feature type="transmembrane region" description="Helical" evidence="1">
    <location>
        <begin position="150"/>
        <end position="168"/>
    </location>
</feature>
<evidence type="ECO:0000313" key="4">
    <source>
        <dbReference type="Proteomes" id="UP001164705"/>
    </source>
</evidence>
<keyword evidence="4" id="KW-1185">Reference proteome</keyword>
<dbReference type="EMBL" id="CP113088">
    <property type="protein sequence ID" value="WAC01363.1"/>
    <property type="molecule type" value="Genomic_DNA"/>
</dbReference>
<proteinExistence type="predicted"/>
<dbReference type="KEGG" id="lnu:N7U66_15005"/>
<reference evidence="3" key="1">
    <citation type="submission" date="2022-11" db="EMBL/GenBank/DDBJ databases">
        <title>Lacinutrix neustonica HL-RS19T sp. nov., isolated from the surface microlayer sample of brackish Lake Shihwa.</title>
        <authorList>
            <person name="Choi J.Y."/>
            <person name="Hwang C.Y."/>
        </authorList>
    </citation>
    <scope>NUCLEOTIDE SEQUENCE</scope>
    <source>
        <strain evidence="3">HL-RS19</strain>
    </source>
</reference>
<feature type="transmembrane region" description="Helical" evidence="1">
    <location>
        <begin position="35"/>
        <end position="54"/>
    </location>
</feature>
<feature type="transmembrane region" description="Helical" evidence="1">
    <location>
        <begin position="93"/>
        <end position="114"/>
    </location>
</feature>
<feature type="transmembrane region" description="Helical" evidence="1">
    <location>
        <begin position="263"/>
        <end position="281"/>
    </location>
</feature>
<dbReference type="GO" id="GO:0016020">
    <property type="term" value="C:membrane"/>
    <property type="evidence" value="ECO:0007669"/>
    <property type="project" value="InterPro"/>
</dbReference>
<dbReference type="InterPro" id="IPR000620">
    <property type="entry name" value="EamA_dom"/>
</dbReference>
<dbReference type="InterPro" id="IPR037185">
    <property type="entry name" value="EmrE-like"/>
</dbReference>
<feature type="transmembrane region" description="Helical" evidence="1">
    <location>
        <begin position="207"/>
        <end position="226"/>
    </location>
</feature>
<dbReference type="PANTHER" id="PTHR22911:SF79">
    <property type="entry name" value="MOBA-LIKE NTP TRANSFERASE DOMAIN-CONTAINING PROTEIN"/>
    <property type="match status" value="1"/>
</dbReference>
<evidence type="ECO:0000313" key="3">
    <source>
        <dbReference type="EMBL" id="WAC01363.1"/>
    </source>
</evidence>
<organism evidence="3 4">
    <name type="scientific">Lacinutrix neustonica</name>
    <dbReference type="NCBI Taxonomy" id="2980107"/>
    <lineage>
        <taxon>Bacteria</taxon>
        <taxon>Pseudomonadati</taxon>
        <taxon>Bacteroidota</taxon>
        <taxon>Flavobacteriia</taxon>
        <taxon>Flavobacteriales</taxon>
        <taxon>Flavobacteriaceae</taxon>
        <taxon>Lacinutrix</taxon>
    </lineage>
</organism>
<feature type="transmembrane region" description="Helical" evidence="1">
    <location>
        <begin position="66"/>
        <end position="87"/>
    </location>
</feature>
<feature type="domain" description="EamA" evidence="2">
    <location>
        <begin position="149"/>
        <end position="278"/>
    </location>
</feature>
<dbReference type="SUPFAM" id="SSF103481">
    <property type="entry name" value="Multidrug resistance efflux transporter EmrE"/>
    <property type="match status" value="2"/>
</dbReference>
<keyword evidence="1" id="KW-1133">Transmembrane helix</keyword>
<protein>
    <submittedName>
        <fullName evidence="3">DMT family transporter</fullName>
    </submittedName>
</protein>
<keyword evidence="1" id="KW-0812">Transmembrane</keyword>
<feature type="transmembrane region" description="Helical" evidence="1">
    <location>
        <begin position="121"/>
        <end position="138"/>
    </location>
</feature>
<gene>
    <name evidence="3" type="ORF">N7U66_15005</name>
</gene>
<feature type="transmembrane region" description="Helical" evidence="1">
    <location>
        <begin position="12"/>
        <end position="29"/>
    </location>
</feature>
<feature type="transmembrane region" description="Helical" evidence="1">
    <location>
        <begin position="180"/>
        <end position="201"/>
    </location>
</feature>